<gene>
    <name evidence="1" type="ORF">KSB_49250</name>
</gene>
<sequence>MRELEQKFAERGYSRRDFVKVAGALSLSGVLVACGDVRPQTQQGKQAGNTNSIYSIRDADGLQWPKTAVPEPTSPVQLSVSHAWDATFMARQQQFDQLFTKRHPNITINAENTPWNNYLQKYLAQAAGGTLPDIMYTHYSWIQQFITQGIPLSLNTYIAKQPDFNMADFTKPSMGFYKQKGQLYAVAYDCGPVVLFYNKDLFDKAGMKYPDASWTLDTLKQAAIKLTSGDSHNRIYGLASLPTPASANIAPPFLFPFGARYVNEDQTKSLIDQPEAIEAMQWWMEIQLKHNAAPGLAEQQAMQQQQTDEFTAGRAAMAYNGSWITPGLRQNASFKWDIAPCPKGPKAQSTSAEGSGYLISKSGQHNDAAWIYLNEYLSSVGQQFMWGMTGRGSPARSSAWDSYLKSSFAPSGAKNILDALNNYGSNEVLYLPATPKVVNAAQPIWDRVVNGQLGVADGLKQVKQQIDPLLAQNAGLR</sequence>
<accession>A0ABQ3UVL0</accession>
<dbReference type="SUPFAM" id="SSF53850">
    <property type="entry name" value="Periplasmic binding protein-like II"/>
    <property type="match status" value="1"/>
</dbReference>
<dbReference type="InterPro" id="IPR050490">
    <property type="entry name" value="Bact_solute-bd_prot1"/>
</dbReference>
<reference evidence="1 2" key="1">
    <citation type="journal article" date="2021" name="Int. J. Syst. Evol. Microbiol.">
        <title>Reticulibacter mediterranei gen. nov., sp. nov., within the new family Reticulibacteraceae fam. nov., and Ktedonospora formicarum gen. nov., sp. nov., Ktedonobacter robiniae sp. nov., Dictyobacter formicarum sp. nov. and Dictyobacter arantiisoli sp. nov., belonging to the class Ktedonobacteria.</title>
        <authorList>
            <person name="Yabe S."/>
            <person name="Zheng Y."/>
            <person name="Wang C.M."/>
            <person name="Sakai Y."/>
            <person name="Abe K."/>
            <person name="Yokota A."/>
            <person name="Donadio S."/>
            <person name="Cavaletti L."/>
            <person name="Monciardini P."/>
        </authorList>
    </citation>
    <scope>NUCLEOTIDE SEQUENCE [LARGE SCALE GENOMIC DNA]</scope>
    <source>
        <strain evidence="1 2">SOSP1-30</strain>
    </source>
</reference>
<proteinExistence type="predicted"/>
<dbReference type="PANTHER" id="PTHR43649:SF12">
    <property type="entry name" value="DIACETYLCHITOBIOSE BINDING PROTEIN DASA"/>
    <property type="match status" value="1"/>
</dbReference>
<keyword evidence="2" id="KW-1185">Reference proteome</keyword>
<organism evidence="1 2">
    <name type="scientific">Ktedonobacter robiniae</name>
    <dbReference type="NCBI Taxonomy" id="2778365"/>
    <lineage>
        <taxon>Bacteria</taxon>
        <taxon>Bacillati</taxon>
        <taxon>Chloroflexota</taxon>
        <taxon>Ktedonobacteria</taxon>
        <taxon>Ktedonobacterales</taxon>
        <taxon>Ktedonobacteraceae</taxon>
        <taxon>Ktedonobacter</taxon>
    </lineage>
</organism>
<dbReference type="InterPro" id="IPR006311">
    <property type="entry name" value="TAT_signal"/>
</dbReference>
<protein>
    <recommendedName>
        <fullName evidence="3">ABC transporter substrate-binding protein</fullName>
    </recommendedName>
</protein>
<evidence type="ECO:0000313" key="1">
    <source>
        <dbReference type="EMBL" id="GHO56450.1"/>
    </source>
</evidence>
<dbReference type="PROSITE" id="PS51257">
    <property type="entry name" value="PROKAR_LIPOPROTEIN"/>
    <property type="match status" value="1"/>
</dbReference>
<dbReference type="Proteomes" id="UP000654345">
    <property type="component" value="Unassembled WGS sequence"/>
</dbReference>
<dbReference type="CDD" id="cd13585">
    <property type="entry name" value="PBP2_TMBP_like"/>
    <property type="match status" value="1"/>
</dbReference>
<evidence type="ECO:0008006" key="3">
    <source>
        <dbReference type="Google" id="ProtNLM"/>
    </source>
</evidence>
<dbReference type="InterPro" id="IPR006059">
    <property type="entry name" value="SBP"/>
</dbReference>
<dbReference type="EMBL" id="BNJG01000002">
    <property type="protein sequence ID" value="GHO56450.1"/>
    <property type="molecule type" value="Genomic_DNA"/>
</dbReference>
<comment type="caution">
    <text evidence="1">The sequence shown here is derived from an EMBL/GenBank/DDBJ whole genome shotgun (WGS) entry which is preliminary data.</text>
</comment>
<name>A0ABQ3UVL0_9CHLR</name>
<dbReference type="PROSITE" id="PS51318">
    <property type="entry name" value="TAT"/>
    <property type="match status" value="1"/>
</dbReference>
<evidence type="ECO:0000313" key="2">
    <source>
        <dbReference type="Proteomes" id="UP000654345"/>
    </source>
</evidence>
<dbReference type="Gene3D" id="3.40.190.10">
    <property type="entry name" value="Periplasmic binding protein-like II"/>
    <property type="match status" value="1"/>
</dbReference>
<dbReference type="PANTHER" id="PTHR43649">
    <property type="entry name" value="ARABINOSE-BINDING PROTEIN-RELATED"/>
    <property type="match status" value="1"/>
</dbReference>
<dbReference type="Pfam" id="PF01547">
    <property type="entry name" value="SBP_bac_1"/>
    <property type="match status" value="1"/>
</dbReference>